<dbReference type="FunFam" id="2.60.120.200:FF:000114">
    <property type="entry name" value="Probable endo-1,3(4)-beta-glucanase NFIA_089530"/>
    <property type="match status" value="1"/>
</dbReference>
<dbReference type="GO" id="GO:0009251">
    <property type="term" value="P:glucan catabolic process"/>
    <property type="evidence" value="ECO:0007669"/>
    <property type="project" value="TreeGrafter"/>
</dbReference>
<accession>A0A2K9YE86</accession>
<dbReference type="EMBL" id="MG777492">
    <property type="protein sequence ID" value="AUW31128.1"/>
    <property type="molecule type" value="Genomic_DNA"/>
</dbReference>
<dbReference type="PANTHER" id="PTHR10963:SF24">
    <property type="entry name" value="GLYCOSIDASE C21B10.07-RELATED"/>
    <property type="match status" value="1"/>
</dbReference>
<dbReference type="InterPro" id="IPR000757">
    <property type="entry name" value="Beta-glucanase-like"/>
</dbReference>
<evidence type="ECO:0000259" key="7">
    <source>
        <dbReference type="PROSITE" id="PS51762"/>
    </source>
</evidence>
<dbReference type="PANTHER" id="PTHR10963">
    <property type="entry name" value="GLYCOSYL HYDROLASE-RELATED"/>
    <property type="match status" value="1"/>
</dbReference>
<evidence type="ECO:0000256" key="4">
    <source>
        <dbReference type="ARBA" id="ARBA00022801"/>
    </source>
</evidence>
<evidence type="ECO:0000256" key="3">
    <source>
        <dbReference type="ARBA" id="ARBA00012599"/>
    </source>
</evidence>
<comment type="catalytic activity">
    <reaction evidence="1">
        <text>Endohydrolysis of (1-&gt;3)- or (1-&gt;4)-linkages in beta-D-glucans when the glucose residue whose reducing group is involved in the linkage to be hydrolyzed is itself substituted at C-3.</text>
        <dbReference type="EC" id="3.2.1.6"/>
    </reaction>
</comment>
<dbReference type="Gene3D" id="2.60.120.200">
    <property type="match status" value="1"/>
</dbReference>
<feature type="domain" description="GH16" evidence="7">
    <location>
        <begin position="26"/>
        <end position="278"/>
    </location>
</feature>
<dbReference type="AlphaFoldDB" id="A0A2K9YE86"/>
<feature type="signal peptide" evidence="6">
    <location>
        <begin position="1"/>
        <end position="15"/>
    </location>
</feature>
<dbReference type="GO" id="GO:0052861">
    <property type="term" value="F:endo-1,3(4)-beta-glucanase activity"/>
    <property type="evidence" value="ECO:0007669"/>
    <property type="project" value="UniProtKB-EC"/>
</dbReference>
<evidence type="ECO:0000256" key="1">
    <source>
        <dbReference type="ARBA" id="ARBA00000124"/>
    </source>
</evidence>
<dbReference type="PROSITE" id="PS51762">
    <property type="entry name" value="GH16_2"/>
    <property type="match status" value="1"/>
</dbReference>
<dbReference type="EC" id="3.2.1.6" evidence="3"/>
<comment type="similarity">
    <text evidence="2">Belongs to the glycosyl hydrolase 16 family.</text>
</comment>
<protein>
    <recommendedName>
        <fullName evidence="3">endo-1,3(4)-beta-glucanase</fullName>
        <ecNumber evidence="3">3.2.1.6</ecNumber>
    </recommendedName>
</protein>
<proteinExistence type="inferred from homology"/>
<dbReference type="Pfam" id="PF26113">
    <property type="entry name" value="GH16_XgeA"/>
    <property type="match status" value="1"/>
</dbReference>
<organism evidence="8">
    <name type="scientific">Cladonia uncialis subsp. uncialis</name>
    <dbReference type="NCBI Taxonomy" id="180999"/>
    <lineage>
        <taxon>Eukaryota</taxon>
        <taxon>Fungi</taxon>
        <taxon>Dikarya</taxon>
        <taxon>Ascomycota</taxon>
        <taxon>Pezizomycotina</taxon>
        <taxon>Lecanoromycetes</taxon>
        <taxon>OSLEUM clade</taxon>
        <taxon>Lecanoromycetidae</taxon>
        <taxon>Lecanorales</taxon>
        <taxon>Lecanorineae</taxon>
        <taxon>Cladoniaceae</taxon>
        <taxon>Cladonia</taxon>
    </lineage>
</organism>
<dbReference type="InterPro" id="IPR013320">
    <property type="entry name" value="ConA-like_dom_sf"/>
</dbReference>
<sequence length="334" mass="35750">MLSLILAVFVRTCIAGYVIQDDYSKDAFFGNFTPFTDPDPTNGFVVYQNYENATQQGLMASVSNYGSANYMGVDNTSISDAGRPSMRISSTKTYNKGLFIADIAHIPVGCGTWPAYWLVGPSWPTGGEIDIIEGVNLQAANQMTLHTNTGCTIGTTGMASTSIVNTTNCDTNASNQKKNAGCSVMSQDTQSFGSGFNAIGGGVYATEWTSQHINIHFFPRSSIPADITSGTPNPSSWGTPMAHFAGNCDIDQHFTNMNIVFDTTLCGQWAGAEDVWGASSCASTSATCNAHAQLLPSAFTEAYWLINGVQVYQEAGSSSTTKRGEVGRREIVQW</sequence>
<reference evidence="8" key="1">
    <citation type="submission" date="2017-12" db="EMBL/GenBank/DDBJ databases">
        <title>Genome Sequencing Reveals a Rich Biosynthetic Potential.</title>
        <authorList>
            <person name="Bertrand R.L."/>
            <person name="Abdel-Hameed M.E."/>
            <person name="Sorensen J.L."/>
        </authorList>
    </citation>
    <scope>NUCLEOTIDE SEQUENCE</scope>
</reference>
<keyword evidence="6" id="KW-0732">Signal</keyword>
<evidence type="ECO:0000256" key="6">
    <source>
        <dbReference type="SAM" id="SignalP"/>
    </source>
</evidence>
<keyword evidence="5" id="KW-0326">Glycosidase</keyword>
<feature type="chain" id="PRO_5014675438" description="endo-1,3(4)-beta-glucanase" evidence="6">
    <location>
        <begin position="16"/>
        <end position="334"/>
    </location>
</feature>
<dbReference type="InterPro" id="IPR050546">
    <property type="entry name" value="Glycosyl_Hydrlase_16"/>
</dbReference>
<name>A0A2K9YE86_CLAUC</name>
<evidence type="ECO:0000256" key="5">
    <source>
        <dbReference type="ARBA" id="ARBA00023295"/>
    </source>
</evidence>
<evidence type="ECO:0000313" key="8">
    <source>
        <dbReference type="EMBL" id="AUW31128.1"/>
    </source>
</evidence>
<dbReference type="CDD" id="cd02181">
    <property type="entry name" value="GH16_fungal_Lam16A_glucanase"/>
    <property type="match status" value="1"/>
</dbReference>
<keyword evidence="4 8" id="KW-0378">Hydrolase</keyword>
<evidence type="ECO:0000256" key="2">
    <source>
        <dbReference type="ARBA" id="ARBA00006865"/>
    </source>
</evidence>
<dbReference type="SUPFAM" id="SSF49899">
    <property type="entry name" value="Concanavalin A-like lectins/glucanases"/>
    <property type="match status" value="1"/>
</dbReference>